<dbReference type="AlphaFoldDB" id="A0A853GR07"/>
<evidence type="ECO:0000313" key="2">
    <source>
        <dbReference type="Proteomes" id="UP000554144"/>
    </source>
</evidence>
<comment type="caution">
    <text evidence="1">The sequence shown here is derived from an EMBL/GenBank/DDBJ whole genome shotgun (WGS) entry which is preliminary data.</text>
</comment>
<accession>A0A853GR07</accession>
<keyword evidence="2" id="KW-1185">Reference proteome</keyword>
<sequence length="93" mass="9833">MGHLLFIDILYAGLPGQQGRVVLPQHLLEFGQTYIPLASLAKTMNPKASALARNMQGEVELVGALSLPNGLRRGGLIRVADLGRMAVAQAAKG</sequence>
<dbReference type="Proteomes" id="UP000554144">
    <property type="component" value="Unassembled WGS sequence"/>
</dbReference>
<dbReference type="EMBL" id="JACCEV010000001">
    <property type="protein sequence ID" value="NYT84591.1"/>
    <property type="molecule type" value="Genomic_DNA"/>
</dbReference>
<organism evidence="1 2">
    <name type="scientific">Pollutimonas harenae</name>
    <dbReference type="NCBI Taxonomy" id="657015"/>
    <lineage>
        <taxon>Bacteria</taxon>
        <taxon>Pseudomonadati</taxon>
        <taxon>Pseudomonadota</taxon>
        <taxon>Betaproteobacteria</taxon>
        <taxon>Burkholderiales</taxon>
        <taxon>Alcaligenaceae</taxon>
        <taxon>Pollutimonas</taxon>
    </lineage>
</organism>
<evidence type="ECO:0000313" key="1">
    <source>
        <dbReference type="EMBL" id="NYT84591.1"/>
    </source>
</evidence>
<dbReference type="RefSeq" id="WP_130038249.1">
    <property type="nucleotide sequence ID" value="NZ_JACCEV010000001.1"/>
</dbReference>
<reference evidence="1 2" key="1">
    <citation type="submission" date="2020-07" db="EMBL/GenBank/DDBJ databases">
        <title>Taxonomic revisions and descriptions of new bacterial species based on genomic comparisons in the high-G+C-content subgroup of the family Alcaligenaceae.</title>
        <authorList>
            <person name="Szabo A."/>
            <person name="Felfoldi T."/>
        </authorList>
    </citation>
    <scope>NUCLEOTIDE SEQUENCE [LARGE SCALE GENOMIC DNA]</scope>
    <source>
        <strain evidence="1 2">DSM 25667</strain>
    </source>
</reference>
<dbReference type="OrthoDB" id="9036115at2"/>
<name>A0A853GR07_9BURK</name>
<gene>
    <name evidence="1" type="ORF">H0A62_03140</name>
</gene>
<proteinExistence type="predicted"/>
<protein>
    <recommendedName>
        <fullName evidence="3">Pyocin activator protein PrtN</fullName>
    </recommendedName>
</protein>
<evidence type="ECO:0008006" key="3">
    <source>
        <dbReference type="Google" id="ProtNLM"/>
    </source>
</evidence>